<accession>A0A834HXZ8</accession>
<gene>
    <name evidence="1" type="ORF">GWI33_016784</name>
</gene>
<dbReference type="Proteomes" id="UP000625711">
    <property type="component" value="Unassembled WGS sequence"/>
</dbReference>
<organism evidence="1 2">
    <name type="scientific">Rhynchophorus ferrugineus</name>
    <name type="common">Red palm weevil</name>
    <name type="synonym">Curculio ferrugineus</name>
    <dbReference type="NCBI Taxonomy" id="354439"/>
    <lineage>
        <taxon>Eukaryota</taxon>
        <taxon>Metazoa</taxon>
        <taxon>Ecdysozoa</taxon>
        <taxon>Arthropoda</taxon>
        <taxon>Hexapoda</taxon>
        <taxon>Insecta</taxon>
        <taxon>Pterygota</taxon>
        <taxon>Neoptera</taxon>
        <taxon>Endopterygota</taxon>
        <taxon>Coleoptera</taxon>
        <taxon>Polyphaga</taxon>
        <taxon>Cucujiformia</taxon>
        <taxon>Curculionidae</taxon>
        <taxon>Dryophthorinae</taxon>
        <taxon>Rhynchophorus</taxon>
    </lineage>
</organism>
<dbReference type="AlphaFoldDB" id="A0A834HXZ8"/>
<reference evidence="1" key="1">
    <citation type="submission" date="2020-08" db="EMBL/GenBank/DDBJ databases">
        <title>Genome sequencing and assembly of the red palm weevil Rhynchophorus ferrugineus.</title>
        <authorList>
            <person name="Dias G.B."/>
            <person name="Bergman C.M."/>
            <person name="Manee M."/>
        </authorList>
    </citation>
    <scope>NUCLEOTIDE SEQUENCE</scope>
    <source>
        <strain evidence="1">AA-2017</strain>
        <tissue evidence="1">Whole larva</tissue>
    </source>
</reference>
<dbReference type="InterPro" id="IPR042407">
    <property type="entry name" value="NCBP2-AS2"/>
</dbReference>
<dbReference type="PANTHER" id="PTHR41161">
    <property type="entry name" value="PROTEIN NCBP2AS2"/>
    <property type="match status" value="1"/>
</dbReference>
<evidence type="ECO:0000313" key="2">
    <source>
        <dbReference type="Proteomes" id="UP000625711"/>
    </source>
</evidence>
<protein>
    <submittedName>
        <fullName evidence="1">Uncharacterized protein</fullName>
    </submittedName>
</protein>
<sequence>MVFRFLIKLLANNEQLVQRLSESYPMRRAAQIIVRAMFTGKNFIEEKRLHEKLTPEQFKSLMRDVSTSFQKQVKQAQESFQKRRRQ</sequence>
<dbReference type="EMBL" id="JAACXV010014121">
    <property type="protein sequence ID" value="KAF7270234.1"/>
    <property type="molecule type" value="Genomic_DNA"/>
</dbReference>
<proteinExistence type="predicted"/>
<name>A0A834HXZ8_RHYFE</name>
<dbReference type="PANTHER" id="PTHR41161:SF1">
    <property type="entry name" value="PROTEIN NCBP2AS2"/>
    <property type="match status" value="1"/>
</dbReference>
<evidence type="ECO:0000313" key="1">
    <source>
        <dbReference type="EMBL" id="KAF7270234.1"/>
    </source>
</evidence>
<comment type="caution">
    <text evidence="1">The sequence shown here is derived from an EMBL/GenBank/DDBJ whole genome shotgun (WGS) entry which is preliminary data.</text>
</comment>
<keyword evidence="2" id="KW-1185">Reference proteome</keyword>
<dbReference type="OrthoDB" id="5950777at2759"/>